<name>A0AA88YNS6_PINIB</name>
<reference evidence="1" key="1">
    <citation type="submission" date="2019-08" db="EMBL/GenBank/DDBJ databases">
        <title>The improved chromosome-level genome for the pearl oyster Pinctada fucata martensii using PacBio sequencing and Hi-C.</title>
        <authorList>
            <person name="Zheng Z."/>
        </authorList>
    </citation>
    <scope>NUCLEOTIDE SEQUENCE</scope>
    <source>
        <strain evidence="1">ZZ-2019</strain>
        <tissue evidence="1">Adductor muscle</tissue>
    </source>
</reference>
<keyword evidence="2" id="KW-1185">Reference proteome</keyword>
<sequence>MFSILLIAPRSPDEKPFYFGSSDLFCTTTGVDISIPGLRRKRSAPARDVMELVHSWIYYDGLYFEFGVDPEYGFKMPFSSSSKVAMFTGLPYLGYKCPWRREPFPAGYSSLPVGCLQRCASRYEVFLGRYSTLFNNCHHFSNLISDILCSNQCPSWCDM</sequence>
<evidence type="ECO:0000313" key="2">
    <source>
        <dbReference type="Proteomes" id="UP001186944"/>
    </source>
</evidence>
<dbReference type="AlphaFoldDB" id="A0AA88YNS6"/>
<proteinExistence type="predicted"/>
<dbReference type="EMBL" id="VSWD01000005">
    <property type="protein sequence ID" value="KAK3102474.1"/>
    <property type="molecule type" value="Genomic_DNA"/>
</dbReference>
<organism evidence="1 2">
    <name type="scientific">Pinctada imbricata</name>
    <name type="common">Atlantic pearl-oyster</name>
    <name type="synonym">Pinctada martensii</name>
    <dbReference type="NCBI Taxonomy" id="66713"/>
    <lineage>
        <taxon>Eukaryota</taxon>
        <taxon>Metazoa</taxon>
        <taxon>Spiralia</taxon>
        <taxon>Lophotrochozoa</taxon>
        <taxon>Mollusca</taxon>
        <taxon>Bivalvia</taxon>
        <taxon>Autobranchia</taxon>
        <taxon>Pteriomorphia</taxon>
        <taxon>Pterioida</taxon>
        <taxon>Pterioidea</taxon>
        <taxon>Pteriidae</taxon>
        <taxon>Pinctada</taxon>
    </lineage>
</organism>
<evidence type="ECO:0000313" key="1">
    <source>
        <dbReference type="EMBL" id="KAK3102474.1"/>
    </source>
</evidence>
<dbReference type="Proteomes" id="UP001186944">
    <property type="component" value="Unassembled WGS sequence"/>
</dbReference>
<comment type="caution">
    <text evidence="1">The sequence shown here is derived from an EMBL/GenBank/DDBJ whole genome shotgun (WGS) entry which is preliminary data.</text>
</comment>
<accession>A0AA88YNS6</accession>
<gene>
    <name evidence="1" type="ORF">FSP39_011622</name>
</gene>
<protein>
    <submittedName>
        <fullName evidence="1">Uncharacterized protein</fullName>
    </submittedName>
</protein>